<comment type="subcellular location">
    <subcellularLocation>
        <location evidence="1">Membrane</location>
        <topology evidence="1">Multi-pass membrane protein</topology>
    </subcellularLocation>
</comment>
<feature type="compositionally biased region" description="Low complexity" evidence="3">
    <location>
        <begin position="8"/>
        <end position="22"/>
    </location>
</feature>
<sequence>MEEPEKPPGLLSSSAPSPGSSSCEEAIETAEKKAPGFNDDDLSFDHGCKAWLQVLASFLFFFDTWGIVTAFGVFQTYYEQALLAHESPSTISWIGSVQSFLLLFVGAVTGPLFDAGYARQLLIAGSFLVPFGLMMTSIATEFWQFLLAQGFCVGLGCGCLFVPCVAIIPQYFKRKKAFANGVAATGSGVGGVIYPIMFRQLQLRIGFAWATRVLGFVAFVTLVLACFLLRVRFQPTEKRALIQLSAFKEPVYALFCIAQLIGFSGLYNVMVYIQPYAIDNRIVSEHLAFYLLAMLNTASACGRILPNYIADFTGPLNVIAPMALASGILALNWIAIHSSGGVIALAVLYGFFSGGYVSIPPIVIMNITPDLRDFGTRLGMSFVFVAIGALIGTPIGGALINHMGGDYLGVKIFAGSCLVCSGTIMCAARFIRTGPRLLARM</sequence>
<dbReference type="OMA" id="TWGAYQT"/>
<dbReference type="GO" id="GO:0016020">
    <property type="term" value="C:membrane"/>
    <property type="evidence" value="ECO:0007669"/>
    <property type="project" value="UniProtKB-SubCell"/>
</dbReference>
<dbReference type="GO" id="GO:0022857">
    <property type="term" value="F:transmembrane transporter activity"/>
    <property type="evidence" value="ECO:0007669"/>
    <property type="project" value="InterPro"/>
</dbReference>
<feature type="transmembrane region" description="Helical" evidence="4">
    <location>
        <begin position="250"/>
        <end position="267"/>
    </location>
</feature>
<feature type="transmembrane region" description="Helical" evidence="4">
    <location>
        <begin position="177"/>
        <end position="197"/>
    </location>
</feature>
<feature type="transmembrane region" description="Helical" evidence="4">
    <location>
        <begin position="121"/>
        <end position="140"/>
    </location>
</feature>
<dbReference type="InParanoid" id="C4JVT1"/>
<feature type="transmembrane region" description="Helical" evidence="4">
    <location>
        <begin position="412"/>
        <end position="431"/>
    </location>
</feature>
<accession>C4JVT1</accession>
<name>C4JVT1_UNCRE</name>
<evidence type="ECO:0000256" key="1">
    <source>
        <dbReference type="ARBA" id="ARBA00004141"/>
    </source>
</evidence>
<feature type="transmembrane region" description="Helical" evidence="4">
    <location>
        <begin position="318"/>
        <end position="336"/>
    </location>
</feature>
<dbReference type="Pfam" id="PF07690">
    <property type="entry name" value="MFS_1"/>
    <property type="match status" value="1"/>
</dbReference>
<keyword evidence="4" id="KW-0472">Membrane</keyword>
<dbReference type="eggNOG" id="KOG2504">
    <property type="taxonomic scope" value="Eukaryota"/>
</dbReference>
<dbReference type="PROSITE" id="PS50850">
    <property type="entry name" value="MFS"/>
    <property type="match status" value="1"/>
</dbReference>
<gene>
    <name evidence="6" type="ORF">UREG_06673</name>
</gene>
<feature type="transmembrane region" description="Helical" evidence="4">
    <location>
        <begin position="146"/>
        <end position="168"/>
    </location>
</feature>
<keyword evidence="7" id="KW-1185">Reference proteome</keyword>
<dbReference type="CDD" id="cd17352">
    <property type="entry name" value="MFS_MCT_SLC16"/>
    <property type="match status" value="1"/>
</dbReference>
<dbReference type="InterPro" id="IPR011701">
    <property type="entry name" value="MFS"/>
</dbReference>
<dbReference type="InterPro" id="IPR050327">
    <property type="entry name" value="Proton-linked_MCT"/>
</dbReference>
<protein>
    <recommendedName>
        <fullName evidence="5">Major facilitator superfamily (MFS) profile domain-containing protein</fullName>
    </recommendedName>
</protein>
<evidence type="ECO:0000256" key="3">
    <source>
        <dbReference type="SAM" id="MobiDB-lite"/>
    </source>
</evidence>
<organism evidence="6 7">
    <name type="scientific">Uncinocarpus reesii (strain UAMH 1704)</name>
    <dbReference type="NCBI Taxonomy" id="336963"/>
    <lineage>
        <taxon>Eukaryota</taxon>
        <taxon>Fungi</taxon>
        <taxon>Dikarya</taxon>
        <taxon>Ascomycota</taxon>
        <taxon>Pezizomycotina</taxon>
        <taxon>Eurotiomycetes</taxon>
        <taxon>Eurotiomycetidae</taxon>
        <taxon>Onygenales</taxon>
        <taxon>Onygenaceae</taxon>
        <taxon>Uncinocarpus</taxon>
    </lineage>
</organism>
<dbReference type="KEGG" id="ure:UREG_06673"/>
<dbReference type="HOGENOM" id="CLU_001265_1_1_1"/>
<comment type="similarity">
    <text evidence="2">Belongs to the major facilitator superfamily. Monocarboxylate porter (TC 2.A.1.13) family.</text>
</comment>
<dbReference type="Proteomes" id="UP000002058">
    <property type="component" value="Unassembled WGS sequence"/>
</dbReference>
<feature type="transmembrane region" description="Helical" evidence="4">
    <location>
        <begin position="342"/>
        <end position="367"/>
    </location>
</feature>
<feature type="transmembrane region" description="Helical" evidence="4">
    <location>
        <begin position="287"/>
        <end position="306"/>
    </location>
</feature>
<feature type="transmembrane region" description="Helical" evidence="4">
    <location>
        <begin position="379"/>
        <end position="400"/>
    </location>
</feature>
<reference evidence="7" key="1">
    <citation type="journal article" date="2009" name="Genome Res.">
        <title>Comparative genomic analyses of the human fungal pathogens Coccidioides and their relatives.</title>
        <authorList>
            <person name="Sharpton T.J."/>
            <person name="Stajich J.E."/>
            <person name="Rounsley S.D."/>
            <person name="Gardner M.J."/>
            <person name="Wortman J.R."/>
            <person name="Jordar V.S."/>
            <person name="Maiti R."/>
            <person name="Kodira C.D."/>
            <person name="Neafsey D.E."/>
            <person name="Zeng Q."/>
            <person name="Hung C.-Y."/>
            <person name="McMahan C."/>
            <person name="Muszewska A."/>
            <person name="Grynberg M."/>
            <person name="Mandel M.A."/>
            <person name="Kellner E.M."/>
            <person name="Barker B.M."/>
            <person name="Galgiani J.N."/>
            <person name="Orbach M.J."/>
            <person name="Kirkland T.N."/>
            <person name="Cole G.T."/>
            <person name="Henn M.R."/>
            <person name="Birren B.W."/>
            <person name="Taylor J.W."/>
        </authorList>
    </citation>
    <scope>NUCLEOTIDE SEQUENCE [LARGE SCALE GENOMIC DNA]</scope>
    <source>
        <strain evidence="7">UAMH 1704</strain>
    </source>
</reference>
<dbReference type="AlphaFoldDB" id="C4JVT1"/>
<dbReference type="Gene3D" id="1.20.1250.20">
    <property type="entry name" value="MFS general substrate transporter like domains"/>
    <property type="match status" value="2"/>
</dbReference>
<evidence type="ECO:0000256" key="2">
    <source>
        <dbReference type="ARBA" id="ARBA00006727"/>
    </source>
</evidence>
<feature type="region of interest" description="Disordered" evidence="3">
    <location>
        <begin position="1"/>
        <end position="28"/>
    </location>
</feature>
<feature type="transmembrane region" description="Helical" evidence="4">
    <location>
        <begin position="54"/>
        <end position="78"/>
    </location>
</feature>
<evidence type="ECO:0000313" key="6">
    <source>
        <dbReference type="EMBL" id="EEP81808.1"/>
    </source>
</evidence>
<keyword evidence="4" id="KW-0812">Transmembrane</keyword>
<feature type="transmembrane region" description="Helical" evidence="4">
    <location>
        <begin position="209"/>
        <end position="229"/>
    </location>
</feature>
<feature type="transmembrane region" description="Helical" evidence="4">
    <location>
        <begin position="90"/>
        <end position="109"/>
    </location>
</feature>
<keyword evidence="4" id="KW-1133">Transmembrane helix</keyword>
<dbReference type="GeneID" id="8444080"/>
<dbReference type="InterPro" id="IPR020846">
    <property type="entry name" value="MFS_dom"/>
</dbReference>
<dbReference type="OrthoDB" id="6509908at2759"/>
<dbReference type="PANTHER" id="PTHR11360:SF280">
    <property type="entry name" value="MONOCARBOXYLATE TRANSPORTER, PUTATIVE (AFU_ORTHOLOGUE AFUA_1G05170)-RELATED"/>
    <property type="match status" value="1"/>
</dbReference>
<evidence type="ECO:0000259" key="5">
    <source>
        <dbReference type="PROSITE" id="PS50850"/>
    </source>
</evidence>
<evidence type="ECO:0000313" key="7">
    <source>
        <dbReference type="Proteomes" id="UP000002058"/>
    </source>
</evidence>
<dbReference type="EMBL" id="CH476618">
    <property type="protein sequence ID" value="EEP81808.1"/>
    <property type="molecule type" value="Genomic_DNA"/>
</dbReference>
<dbReference type="SUPFAM" id="SSF103473">
    <property type="entry name" value="MFS general substrate transporter"/>
    <property type="match status" value="1"/>
</dbReference>
<proteinExistence type="inferred from homology"/>
<dbReference type="PANTHER" id="PTHR11360">
    <property type="entry name" value="MONOCARBOXYLATE TRANSPORTER"/>
    <property type="match status" value="1"/>
</dbReference>
<dbReference type="VEuPathDB" id="FungiDB:UREG_06673"/>
<dbReference type="PROSITE" id="PS51257">
    <property type="entry name" value="PROKAR_LIPOPROTEIN"/>
    <property type="match status" value="1"/>
</dbReference>
<feature type="domain" description="Major facilitator superfamily (MFS) profile" evidence="5">
    <location>
        <begin position="49"/>
        <end position="432"/>
    </location>
</feature>
<dbReference type="InterPro" id="IPR036259">
    <property type="entry name" value="MFS_trans_sf"/>
</dbReference>
<dbReference type="RefSeq" id="XP_002583706.1">
    <property type="nucleotide sequence ID" value="XM_002583660.1"/>
</dbReference>
<evidence type="ECO:0000256" key="4">
    <source>
        <dbReference type="SAM" id="Phobius"/>
    </source>
</evidence>